<dbReference type="Proteomes" id="UP000578252">
    <property type="component" value="Unassembled WGS sequence"/>
</dbReference>
<accession>A0A7Y0U126</accession>
<evidence type="ECO:0000313" key="2">
    <source>
        <dbReference type="Proteomes" id="UP000578252"/>
    </source>
</evidence>
<dbReference type="AlphaFoldDB" id="A0A7Y0U126"/>
<dbReference type="EMBL" id="JABCUR010000004">
    <property type="protein sequence ID" value="NMW65005.1"/>
    <property type="molecule type" value="Genomic_DNA"/>
</dbReference>
<reference evidence="1 2" key="1">
    <citation type="submission" date="2020-04" db="EMBL/GenBank/DDBJ databases">
        <title>Antimicrobial susceptibility and clonality of vaginal-derived multi-drug resistant Mobiluncus isolates in China.</title>
        <authorList>
            <person name="Zhang X."/>
        </authorList>
    </citation>
    <scope>NUCLEOTIDE SEQUENCE [LARGE SCALE GENOMIC DNA]</scope>
    <source>
        <strain evidence="1 2">13</strain>
    </source>
</reference>
<dbReference type="InterPro" id="IPR036890">
    <property type="entry name" value="HATPase_C_sf"/>
</dbReference>
<proteinExistence type="predicted"/>
<gene>
    <name evidence="1" type="ORF">HHJ78_05560</name>
</gene>
<name>A0A7Y0U126_9ACTO</name>
<organism evidence="1 2">
    <name type="scientific">Mobiluncus mulieris</name>
    <dbReference type="NCBI Taxonomy" id="2052"/>
    <lineage>
        <taxon>Bacteria</taxon>
        <taxon>Bacillati</taxon>
        <taxon>Actinomycetota</taxon>
        <taxon>Actinomycetes</taxon>
        <taxon>Actinomycetales</taxon>
        <taxon>Actinomycetaceae</taxon>
        <taxon>Mobiluncus</taxon>
    </lineage>
</organism>
<dbReference type="RefSeq" id="WP_169771869.1">
    <property type="nucleotide sequence ID" value="NZ_JABCUR010000004.1"/>
</dbReference>
<protein>
    <submittedName>
        <fullName evidence="1">ATP-binding protein</fullName>
    </submittedName>
</protein>
<keyword evidence="1" id="KW-0067">ATP-binding</keyword>
<keyword evidence="1" id="KW-0547">Nucleotide-binding</keyword>
<dbReference type="GO" id="GO:0005524">
    <property type="term" value="F:ATP binding"/>
    <property type="evidence" value="ECO:0007669"/>
    <property type="project" value="UniProtKB-KW"/>
</dbReference>
<comment type="caution">
    <text evidence="1">The sequence shown here is derived from an EMBL/GenBank/DDBJ whole genome shotgun (WGS) entry which is preliminary data.</text>
</comment>
<dbReference type="SUPFAM" id="SSF55874">
    <property type="entry name" value="ATPase domain of HSP90 chaperone/DNA topoisomerase II/histidine kinase"/>
    <property type="match status" value="1"/>
</dbReference>
<sequence length="683" mass="77994">MTLRTSLAGRVLNTSLPKTRALLPLLEAIVNGIQAIDERYEDQVEQGLLEVKIQRDSQEMLDLPDVGTGREPLRPIVGFIVTDNGIGFTPDNMGSFETLDSDYKTELGCRGVGRLLWLKAFDCVKIRSAYYDNNKNLQSRSFKFSISGEIEQDDAPNNLSDSGSVVRLLRFKKVYQRYAPKTLEAISREIFEHCVWYFLRPGGAPKIIVRDEDNESLCLDSFLNDSGYSNLTRTTLNIKDEIFELLGIQLRSSSRNSAPRIYWCASNRVVKNESIEGKVDGLYSKMNDETGTEFTYVCYISSNYLDAQVRSDRTDFDLPEHIADGSLFEDISFEDIRKEVFVEISRALEKPLELARQVSRERIHNFVTTKAPQYRSLIKRIASRGMSVDPSISNRDLELVLHGYKQDIEMEILHEGQTLFSEANEERPEGYEEKLEKYIDTVKEMNQSDLANYVCRRRVTLDILARLIQADGDGKYTREDTIHKLLFPMKKDSTEVSVESTNLWILDERLVFHDYLASDKSFKSMNLVDSGSFERPDIISTRIIEPDTPFLIAENKKIPLQSITIVELKRPMRNDMKVDNNPIDQCLNYLSRIREGKTTTEAGRQITKSEDSPAFCYIVADLTTTMVHHCKTASLLPMQDGTGYFGFNPSFKAYIEVISFDRLVNVATERNRAFFDKLGLPSS</sequence>
<evidence type="ECO:0000313" key="1">
    <source>
        <dbReference type="EMBL" id="NMW65005.1"/>
    </source>
</evidence>